<comment type="subcellular location">
    <subcellularLocation>
        <location evidence="2">Plastid</location>
    </subcellularLocation>
</comment>
<dbReference type="InterPro" id="IPR003959">
    <property type="entry name" value="ATPase_AAA_core"/>
</dbReference>
<name>A0A4Y5P5P1_9MARC</name>
<dbReference type="GO" id="GO:0009536">
    <property type="term" value="C:plastid"/>
    <property type="evidence" value="ECO:0007669"/>
    <property type="project" value="UniProtKB-SubCell"/>
</dbReference>
<keyword evidence="9" id="KW-0150">Chloroplast</keyword>
<evidence type="ECO:0000313" key="9">
    <source>
        <dbReference type="EMBL" id="QCW58582.1"/>
    </source>
</evidence>
<evidence type="ECO:0000256" key="3">
    <source>
        <dbReference type="ARBA" id="ARBA00009361"/>
    </source>
</evidence>
<keyword evidence="6" id="KW-0067">ATP-binding</keyword>
<evidence type="ECO:0000256" key="7">
    <source>
        <dbReference type="SAM" id="Phobius"/>
    </source>
</evidence>
<evidence type="ECO:0000256" key="1">
    <source>
        <dbReference type="ARBA" id="ARBA00002329"/>
    </source>
</evidence>
<keyword evidence="7" id="KW-1133">Transmembrane helix</keyword>
<sequence>MKQKLSEKKSSHKIRKNEILSNSWTKCGLIGLLITKFFDSKNLRTSFDFRMVTLSHIRNSRNDKIFILNTLMLFALPVLISIYRSTSINIVVQNKFDLIKIQKRVHRRKDFMGIYIKPFQSLNKNFHIFPRNLFILNEINKKSKKDFFSDIIPVFNKEILLEVDYSFEKEKYESIYGLDFSKKIFDFYISAKKIINRDHFWLRKEILQNLRNWGESDEILIKSSFLLKEKGNLYLLNYIKFNLWQLIRNNFCHFGETKRKYFTEKTFKYFYSENNPRLFITLEKILSDSIYQFSKYLSYEARKDRILNTNSLLIKKWNRDINSIDLNYAYIDGESRKNIEFINSINLDQFRNWNINKYDFGWIKKILHIGNRVLVKPIFIHRISLNQSFFSSRRKPDSYLDFFEKPRMHSNGNFFIKRLFSQLKIKTINPQKSIRYAFIESLLINEFNQNTVSNKDWNKIFKNMGKIQYLKNNIESDDVETISWKTQIYYSNFLLNYSLPFNVTYNMIRQNHSMNKEILYIFQKRWDQSFFEILHLLLPIYCKFKEFFLFLNRIELEEHLIEKNNELNLLIDVNKIKKDQNLIKKLFLLLISKRENNDNNNNESINYYLFSEDTIETKLSNFYNSIQNFSKLLNKPYSEKALFLNSKKIYSKKYRIHGYSITWEGIVKKSFMCNITDIEYKKWTLQVYEWLNAIKNLNTFHLSKQFVPDNFFMKVKSPKIFPIFFRKFDLEYIDKILNFLRLFIKIHNKDVGQNNLFNKFDKSISSNFLTHSNLSDKDTNKWIPDSPITGINNAIYINSLGNSFSFRNILSNSTKNEELFSISNYNERFLFHWKKMNLENNNTIYSKFLRNLSKYNKIDPIVFGIKSLFLREKILRLAQLRLTNISFSKMAFKIFDETKFILSSHFYQKLSSPNNLYLSSSSDRVYSKQETNEIEDISYYRFSLENLFIGISSEKIVKGILVPQLNKIRIENFYNILRSESVIRSENRNSKMFQSINNIFLHPRSKDFKLKNLKYKIGNRIPRNTDKFYKHNQFEIASFFAKYFSFKNYNYTSWFFTSEWWKYNIHVFVESFRKNFLIIGYHLEYFVDDYIEVTRKNLINFWEKGKNLHNLNLKWNSRLFLDYNEEILSNFVWSDFQLINNWNSLYWAFFGLITIIYLFYQNCSSILIGSDCIDLWKYFETIKYLKDTSRAFYLTKLINRNKTQSNKTENLVIYFFSHLKYYAKNIRFYLLIKKKLEKWLMINKSLDLSRRKRNLLVQSLITHTRIKRYGFQSYPKQKLFNNESVYRGNSQQGLSYLQYLVGVFKKNLVNYPSYLADKWIFFASLQKILSSQTLRQTKRFNPRFQKIPIPLQFGLSCSKGILLIGPIETGRSYLIKNLAADSYIPLLGISINKLLYNKPDVITESWMNILIESLRRLNLTLDLAKGMSPCIIWMRNIHQLDVNRSTQNIESDPTFLLGILLKHFQTDSTKKRIKNNIIIIGSTHVPKKVDPSLISPDRLDRIINIRLFNTLRRSNQFPILLNKNNLQLKKNLLHFNDLGSRTVGYNMRDLAAFTNEISLISLTKNESFVYKNTIKLAFHRQVLGFTYTNNRPNFRRNFKILLYKIGRAIIQNILIEGSPINPLNISNYLWKRKFYYLFKWYSEPSIDESIVKESTIIVHVLGCLAGIAARDSWFFSEKKDSSDTSIPLDKSVENDLDLAFSILESFSIEFPWLETCKTQFINYRQKKPKTFSTNSLNIMQSGIFAIANRSFVHTHNDSEYESLVSQQRIINRKGCEFKKTAWSPRFWRLSFSRSHLFNWIKRPNDFEFFHNFRFSKKNDLERKNHYDPLMDREKEQLLYERILPRVRKRNVRELEYQFEKILLEEQFEILGFFRPSTQYQMEHQLGNEPRLFIGKRILWDPTGSLSRIRHFVFSRRDFFVDEEMLRRLYVTYGVRRERERSLSSHRIKRFFVCRGYNKDLVNKLSVRWWNQLPIDQKQNIYTLKHIEKIGIRLKHPQIFTPVYLYQRWLIENIPEKFSRLKLLTHRNRWLKINKLLLNDSFTYTTLLESYQYLFEFFLSNKLLLNQMIKILLKKKWLFQNEIGDIIHNIIK</sequence>
<dbReference type="InterPro" id="IPR003593">
    <property type="entry name" value="AAA+_ATPase"/>
</dbReference>
<keyword evidence="7" id="KW-0472">Membrane</keyword>
<keyword evidence="4 9" id="KW-0934">Plastid</keyword>
<evidence type="ECO:0000256" key="2">
    <source>
        <dbReference type="ARBA" id="ARBA00004474"/>
    </source>
</evidence>
<geneLocation type="chloroplast" evidence="9"/>
<dbReference type="Pfam" id="PF00004">
    <property type="entry name" value="AAA"/>
    <property type="match status" value="1"/>
</dbReference>
<comment type="function">
    <text evidence="1">Probable ATPase of unknown function. Its presence in a non-photosynthetic plant (Epifagus virginiana) and experiments in tobacco indicate that it has an essential function which is probably not related to photosynthesis.</text>
</comment>
<dbReference type="InterPro" id="IPR027417">
    <property type="entry name" value="P-loop_NTPase"/>
</dbReference>
<organism evidence="9">
    <name type="scientific">Porella perrottetiana</name>
    <dbReference type="NCBI Taxonomy" id="460663"/>
    <lineage>
        <taxon>Eukaryota</taxon>
        <taxon>Viridiplantae</taxon>
        <taxon>Streptophyta</taxon>
        <taxon>Embryophyta</taxon>
        <taxon>Marchantiophyta</taxon>
        <taxon>Jungermanniopsida</taxon>
        <taxon>Jungermanniidae</taxon>
        <taxon>Porellales</taxon>
        <taxon>Porellineae</taxon>
        <taxon>Porellaceae</taxon>
        <taxon>Porella</taxon>
    </lineage>
</organism>
<accession>A0A4Y5P5P1</accession>
<dbReference type="EMBL" id="MH064507">
    <property type="protein sequence ID" value="QCW58582.1"/>
    <property type="molecule type" value="Genomic_DNA"/>
</dbReference>
<dbReference type="RefSeq" id="YP_009667807.1">
    <property type="nucleotide sequence ID" value="NC_043780.1"/>
</dbReference>
<dbReference type="Gene3D" id="1.10.8.60">
    <property type="match status" value="1"/>
</dbReference>
<keyword evidence="7" id="KW-0812">Transmembrane</keyword>
<feature type="transmembrane region" description="Helical" evidence="7">
    <location>
        <begin position="65"/>
        <end position="83"/>
    </location>
</feature>
<gene>
    <name evidence="9" type="primary">ycf2</name>
</gene>
<dbReference type="Gene3D" id="3.40.50.300">
    <property type="entry name" value="P-loop containing nucleotide triphosphate hydrolases"/>
    <property type="match status" value="1"/>
</dbReference>
<dbReference type="PANTHER" id="PTHR33078:SF100">
    <property type="entry name" value="PROTEIN YCF2"/>
    <property type="match status" value="1"/>
</dbReference>
<dbReference type="PANTHER" id="PTHR33078">
    <property type="entry name" value="PROTEIN YCF2-RELATED"/>
    <property type="match status" value="1"/>
</dbReference>
<protein>
    <submittedName>
        <fullName evidence="9">Ycf2</fullName>
    </submittedName>
</protein>
<dbReference type="GO" id="GO:0016887">
    <property type="term" value="F:ATP hydrolysis activity"/>
    <property type="evidence" value="ECO:0007669"/>
    <property type="project" value="InterPro"/>
</dbReference>
<dbReference type="GO" id="GO:0005524">
    <property type="term" value="F:ATP binding"/>
    <property type="evidence" value="ECO:0007669"/>
    <property type="project" value="UniProtKB-KW"/>
</dbReference>
<keyword evidence="5" id="KW-0547">Nucleotide-binding</keyword>
<evidence type="ECO:0000259" key="8">
    <source>
        <dbReference type="SMART" id="SM00382"/>
    </source>
</evidence>
<dbReference type="SMART" id="SM00382">
    <property type="entry name" value="AAA"/>
    <property type="match status" value="1"/>
</dbReference>
<dbReference type="GeneID" id="40872976"/>
<comment type="similarity">
    <text evidence="3">Belongs to the Ycf2 family.</text>
</comment>
<reference evidence="9" key="1">
    <citation type="submission" date="2018-03" db="EMBL/GenBank/DDBJ databases">
        <title>Exploring the plastid DNA sequence disparity of liverworts.</title>
        <authorList>
            <person name="Yu Y."/>
            <person name="Liu H."/>
            <person name="Yang J."/>
            <person name="Ma W."/>
            <person name="Pressel S."/>
            <person name="Wu Y."/>
            <person name="Schneider H."/>
        </authorList>
    </citation>
    <scope>NUCLEOTIDE SEQUENCE</scope>
</reference>
<feature type="domain" description="AAA+ ATPase" evidence="8">
    <location>
        <begin position="1357"/>
        <end position="1509"/>
    </location>
</feature>
<dbReference type="CDD" id="cd19505">
    <property type="entry name" value="RecA-like_Ycf2"/>
    <property type="match status" value="1"/>
</dbReference>
<evidence type="ECO:0000256" key="6">
    <source>
        <dbReference type="ARBA" id="ARBA00022840"/>
    </source>
</evidence>
<evidence type="ECO:0000256" key="4">
    <source>
        <dbReference type="ARBA" id="ARBA00022640"/>
    </source>
</evidence>
<dbReference type="SUPFAM" id="SSF52540">
    <property type="entry name" value="P-loop containing nucleoside triphosphate hydrolases"/>
    <property type="match status" value="1"/>
</dbReference>
<proteinExistence type="inferred from homology"/>
<evidence type="ECO:0000256" key="5">
    <source>
        <dbReference type="ARBA" id="ARBA00022741"/>
    </source>
</evidence>